<dbReference type="Proteomes" id="UP000275321">
    <property type="component" value="Unassembled WGS sequence"/>
</dbReference>
<organism evidence="1 2">
    <name type="scientific">Enterobacter cloacae</name>
    <dbReference type="NCBI Taxonomy" id="550"/>
    <lineage>
        <taxon>Bacteria</taxon>
        <taxon>Pseudomonadati</taxon>
        <taxon>Pseudomonadota</taxon>
        <taxon>Gammaproteobacteria</taxon>
        <taxon>Enterobacterales</taxon>
        <taxon>Enterobacteriaceae</taxon>
        <taxon>Enterobacter</taxon>
        <taxon>Enterobacter cloacae complex</taxon>
    </lineage>
</organism>
<evidence type="ECO:0000313" key="2">
    <source>
        <dbReference type="Proteomes" id="UP000275321"/>
    </source>
</evidence>
<accession>A0A427KGJ4</accession>
<evidence type="ECO:0000313" key="1">
    <source>
        <dbReference type="EMBL" id="RSB27995.1"/>
    </source>
</evidence>
<dbReference type="EMBL" id="RHWT01000036">
    <property type="protein sequence ID" value="RSB27995.1"/>
    <property type="molecule type" value="Genomic_DNA"/>
</dbReference>
<proteinExistence type="predicted"/>
<protein>
    <submittedName>
        <fullName evidence="1">Uncharacterized protein</fullName>
    </submittedName>
</protein>
<sequence>MTTAPTTKKFHQLVDIEDYRYSNNCSNIDYGDIACDCETKTISILEAINHISLSIFSLAEDDGIDKEKIGNLSCIIADLAELGIATNKISHAASYLSGLKDSNHGA</sequence>
<comment type="caution">
    <text evidence="1">The sequence shown here is derived from an EMBL/GenBank/DDBJ whole genome shotgun (WGS) entry which is preliminary data.</text>
</comment>
<reference evidence="1 2" key="1">
    <citation type="submission" date="2018-10" db="EMBL/GenBank/DDBJ databases">
        <title>Transmission dynamics of multidrug resistant bacteria on intensive care unit surfaces.</title>
        <authorList>
            <person name="D'Souza A.W."/>
            <person name="Potter R.F."/>
            <person name="Wallace M."/>
            <person name="Shupe A."/>
            <person name="Patel S."/>
            <person name="Sun S."/>
            <person name="Gul D."/>
            <person name="Kwon J.H."/>
            <person name="Andleeb S."/>
            <person name="Burnham C.-A.D."/>
            <person name="Dantas G."/>
        </authorList>
    </citation>
    <scope>NUCLEOTIDE SEQUENCE [LARGE SCALE GENOMIC DNA]</scope>
    <source>
        <strain evidence="1 2">EC_073</strain>
    </source>
</reference>
<dbReference type="AlphaFoldDB" id="A0A427KGJ4"/>
<dbReference type="RefSeq" id="WP_109739392.1">
    <property type="nucleotide sequence ID" value="NZ_JBAOKA010000002.1"/>
</dbReference>
<gene>
    <name evidence="1" type="ORF">EGK68_20930</name>
</gene>
<name>A0A427KGJ4_ENTCL</name>